<sequence>MTDNPLDRDAHETHEETALGVDTVVVPEKGRWAVDIIVLFADGVVRRRIDTYPTKTHAEISARLIKRGAERDLRGPLNG</sequence>
<protein>
    <submittedName>
        <fullName evidence="1">Uncharacterized protein</fullName>
    </submittedName>
</protein>
<gene>
    <name evidence="1" type="ORF">LI90_2244</name>
</gene>
<proteinExistence type="predicted"/>
<dbReference type="EMBL" id="LAXD01000001">
    <property type="protein sequence ID" value="KWX01216.1"/>
    <property type="molecule type" value="Genomic_DNA"/>
</dbReference>
<accession>A0A132MU01</accession>
<dbReference type="AlphaFoldDB" id="A0A132MU01"/>
<name>A0A132MU01_9ACTN</name>
<evidence type="ECO:0000313" key="2">
    <source>
        <dbReference type="Proteomes" id="UP000070188"/>
    </source>
</evidence>
<reference evidence="2" key="1">
    <citation type="submission" date="2015-04" db="EMBL/GenBank/DDBJ databases">
        <title>Physiological reanalysis, assessment of diazotrophy, and genome sequences of multiple isolates of Streptomyces thermoautotrophicus.</title>
        <authorList>
            <person name="MacKellar D.C."/>
            <person name="Lieber L."/>
            <person name="Norman J."/>
            <person name="Bolger A."/>
            <person name="Tobin C."/>
            <person name="Murray J.W."/>
            <person name="Chang R."/>
            <person name="Ford T."/>
            <person name="Nguyen P.Q."/>
            <person name="Woodward J."/>
            <person name="Permingeat H."/>
            <person name="Joshi N.S."/>
            <person name="Silver P.A."/>
            <person name="Usadel B."/>
            <person name="Rutherford A.W."/>
            <person name="Friesen M."/>
            <person name="Prell J."/>
        </authorList>
    </citation>
    <scope>NUCLEOTIDE SEQUENCE [LARGE SCALE GENOMIC DNA]</scope>
    <source>
        <strain evidence="2">H1</strain>
    </source>
</reference>
<dbReference type="PATRIC" id="fig|1469144.10.peg.2432"/>
<evidence type="ECO:0000313" key="1">
    <source>
        <dbReference type="EMBL" id="KWX01216.1"/>
    </source>
</evidence>
<keyword evidence="2" id="KW-1185">Reference proteome</keyword>
<dbReference type="RefSeq" id="WP_197651774.1">
    <property type="nucleotide sequence ID" value="NZ_CP171739.1"/>
</dbReference>
<dbReference type="STRING" id="1469144.LI90_2244"/>
<comment type="caution">
    <text evidence="1">The sequence shown here is derived from an EMBL/GenBank/DDBJ whole genome shotgun (WGS) entry which is preliminary data.</text>
</comment>
<dbReference type="Proteomes" id="UP000070188">
    <property type="component" value="Unassembled WGS sequence"/>
</dbReference>
<organism evidence="1 2">
    <name type="scientific">Carbonactinospora thermoautotrophica</name>
    <dbReference type="NCBI Taxonomy" id="1469144"/>
    <lineage>
        <taxon>Bacteria</taxon>
        <taxon>Bacillati</taxon>
        <taxon>Actinomycetota</taxon>
        <taxon>Actinomycetes</taxon>
        <taxon>Kitasatosporales</taxon>
        <taxon>Carbonactinosporaceae</taxon>
        <taxon>Carbonactinospora</taxon>
    </lineage>
</organism>